<keyword evidence="3" id="KW-1185">Reference proteome</keyword>
<organism evidence="2 3">
    <name type="scientific">Caerostris darwini</name>
    <dbReference type="NCBI Taxonomy" id="1538125"/>
    <lineage>
        <taxon>Eukaryota</taxon>
        <taxon>Metazoa</taxon>
        <taxon>Ecdysozoa</taxon>
        <taxon>Arthropoda</taxon>
        <taxon>Chelicerata</taxon>
        <taxon>Arachnida</taxon>
        <taxon>Araneae</taxon>
        <taxon>Araneomorphae</taxon>
        <taxon>Entelegynae</taxon>
        <taxon>Araneoidea</taxon>
        <taxon>Araneidae</taxon>
        <taxon>Caerostris</taxon>
    </lineage>
</organism>
<dbReference type="Proteomes" id="UP001054837">
    <property type="component" value="Unassembled WGS sequence"/>
</dbReference>
<evidence type="ECO:0000313" key="3">
    <source>
        <dbReference type="Proteomes" id="UP001054837"/>
    </source>
</evidence>
<dbReference type="EMBL" id="BPLQ01003141">
    <property type="protein sequence ID" value="GIX98327.1"/>
    <property type="molecule type" value="Genomic_DNA"/>
</dbReference>
<evidence type="ECO:0000313" key="2">
    <source>
        <dbReference type="EMBL" id="GIX98327.1"/>
    </source>
</evidence>
<gene>
    <name evidence="2" type="ORF">CDAR_186821</name>
</gene>
<proteinExistence type="predicted"/>
<accession>A0AAV4PL79</accession>
<protein>
    <submittedName>
        <fullName evidence="2">Uncharacterized protein</fullName>
    </submittedName>
</protein>
<dbReference type="AlphaFoldDB" id="A0AAV4PL79"/>
<name>A0AAV4PL79_9ARAC</name>
<feature type="region of interest" description="Disordered" evidence="1">
    <location>
        <begin position="55"/>
        <end position="79"/>
    </location>
</feature>
<comment type="caution">
    <text evidence="2">The sequence shown here is derived from an EMBL/GenBank/DDBJ whole genome shotgun (WGS) entry which is preliminary data.</text>
</comment>
<sequence length="79" mass="8767">MQSRRVYGGIAVLQHSLGITESKHSNPILLYRTYRGAHFKGPGRKSELLMRQATVSDTVGGGEDIPPTDSRKLYRPLAE</sequence>
<evidence type="ECO:0000256" key="1">
    <source>
        <dbReference type="SAM" id="MobiDB-lite"/>
    </source>
</evidence>
<reference evidence="2 3" key="1">
    <citation type="submission" date="2021-06" db="EMBL/GenBank/DDBJ databases">
        <title>Caerostris darwini draft genome.</title>
        <authorList>
            <person name="Kono N."/>
            <person name="Arakawa K."/>
        </authorList>
    </citation>
    <scope>NUCLEOTIDE SEQUENCE [LARGE SCALE GENOMIC DNA]</scope>
</reference>